<feature type="non-terminal residue" evidence="1">
    <location>
        <position position="33"/>
    </location>
</feature>
<comment type="caution">
    <text evidence="1">The sequence shown here is derived from an EMBL/GenBank/DDBJ whole genome shotgun (WGS) entry which is preliminary data.</text>
</comment>
<protein>
    <submittedName>
        <fullName evidence="1">Uncharacterized protein</fullName>
    </submittedName>
</protein>
<reference evidence="1 2" key="1">
    <citation type="journal article" date="2018" name="Front. Plant Sci.">
        <title>Red Clover (Trifolium pratense) and Zigzag Clover (T. medium) - A Picture of Genomic Similarities and Differences.</title>
        <authorList>
            <person name="Dluhosova J."/>
            <person name="Istvanek J."/>
            <person name="Nedelnik J."/>
            <person name="Repkova J."/>
        </authorList>
    </citation>
    <scope>NUCLEOTIDE SEQUENCE [LARGE SCALE GENOMIC DNA]</scope>
    <source>
        <strain evidence="2">cv. 10/8</strain>
        <tissue evidence="1">Leaf</tissue>
    </source>
</reference>
<organism evidence="1 2">
    <name type="scientific">Trifolium medium</name>
    <dbReference type="NCBI Taxonomy" id="97028"/>
    <lineage>
        <taxon>Eukaryota</taxon>
        <taxon>Viridiplantae</taxon>
        <taxon>Streptophyta</taxon>
        <taxon>Embryophyta</taxon>
        <taxon>Tracheophyta</taxon>
        <taxon>Spermatophyta</taxon>
        <taxon>Magnoliopsida</taxon>
        <taxon>eudicotyledons</taxon>
        <taxon>Gunneridae</taxon>
        <taxon>Pentapetalae</taxon>
        <taxon>rosids</taxon>
        <taxon>fabids</taxon>
        <taxon>Fabales</taxon>
        <taxon>Fabaceae</taxon>
        <taxon>Papilionoideae</taxon>
        <taxon>50 kb inversion clade</taxon>
        <taxon>NPAAA clade</taxon>
        <taxon>Hologalegina</taxon>
        <taxon>IRL clade</taxon>
        <taxon>Trifolieae</taxon>
        <taxon>Trifolium</taxon>
    </lineage>
</organism>
<dbReference type="Proteomes" id="UP000265520">
    <property type="component" value="Unassembled WGS sequence"/>
</dbReference>
<sequence>MVEEKRLAAKVAVVTEEKRLHEEKRLLRSLTAD</sequence>
<accession>A0A392SUH2</accession>
<proteinExistence type="predicted"/>
<dbReference type="AlphaFoldDB" id="A0A392SUH2"/>
<evidence type="ECO:0000313" key="2">
    <source>
        <dbReference type="Proteomes" id="UP000265520"/>
    </source>
</evidence>
<dbReference type="EMBL" id="LXQA010435871">
    <property type="protein sequence ID" value="MCI51695.1"/>
    <property type="molecule type" value="Genomic_DNA"/>
</dbReference>
<keyword evidence="2" id="KW-1185">Reference proteome</keyword>
<evidence type="ECO:0000313" key="1">
    <source>
        <dbReference type="EMBL" id="MCI51695.1"/>
    </source>
</evidence>
<name>A0A392SUH2_9FABA</name>